<evidence type="ECO:0000256" key="6">
    <source>
        <dbReference type="RuleBase" id="RU367018"/>
    </source>
</evidence>
<evidence type="ECO:0000259" key="8">
    <source>
        <dbReference type="PROSITE" id="PS50966"/>
    </source>
</evidence>
<evidence type="ECO:0000313" key="9">
    <source>
        <dbReference type="EMBL" id="KAK0580179.1"/>
    </source>
</evidence>
<dbReference type="InterPro" id="IPR016024">
    <property type="entry name" value="ARM-type_fold"/>
</dbReference>
<organism evidence="9 10">
    <name type="scientific">Acer saccharum</name>
    <name type="common">Sugar maple</name>
    <dbReference type="NCBI Taxonomy" id="4024"/>
    <lineage>
        <taxon>Eukaryota</taxon>
        <taxon>Viridiplantae</taxon>
        <taxon>Streptophyta</taxon>
        <taxon>Embryophyta</taxon>
        <taxon>Tracheophyta</taxon>
        <taxon>Spermatophyta</taxon>
        <taxon>Magnoliopsida</taxon>
        <taxon>eudicotyledons</taxon>
        <taxon>Gunneridae</taxon>
        <taxon>Pentapetalae</taxon>
        <taxon>rosids</taxon>
        <taxon>malvids</taxon>
        <taxon>Sapindales</taxon>
        <taxon>Sapindaceae</taxon>
        <taxon>Hippocastanoideae</taxon>
        <taxon>Acereae</taxon>
        <taxon>Acer</taxon>
    </lineage>
</organism>
<dbReference type="SMART" id="SM00575">
    <property type="entry name" value="ZnF_PMZ"/>
    <property type="match status" value="1"/>
</dbReference>
<reference evidence="9" key="1">
    <citation type="journal article" date="2022" name="Plant J.">
        <title>Strategies of tolerance reflected in two North American maple genomes.</title>
        <authorList>
            <person name="McEvoy S.L."/>
            <person name="Sezen U.U."/>
            <person name="Trouern-Trend A."/>
            <person name="McMahon S.M."/>
            <person name="Schaberg P.G."/>
            <person name="Yang J."/>
            <person name="Wegrzyn J.L."/>
            <person name="Swenson N.G."/>
        </authorList>
    </citation>
    <scope>NUCLEOTIDE SEQUENCE</scope>
    <source>
        <strain evidence="9">NS2018</strain>
    </source>
</reference>
<keyword evidence="2 6" id="KW-0479">Metal-binding</keyword>
<proteinExistence type="inferred from homology"/>
<evidence type="ECO:0000256" key="1">
    <source>
        <dbReference type="ARBA" id="ARBA00005889"/>
    </source>
</evidence>
<dbReference type="InterPro" id="IPR018289">
    <property type="entry name" value="MULE_transposase_dom"/>
</dbReference>
<dbReference type="PROSITE" id="PS50966">
    <property type="entry name" value="ZF_SWIM"/>
    <property type="match status" value="1"/>
</dbReference>
<comment type="caution">
    <text evidence="9">The sequence shown here is derived from an EMBL/GenBank/DDBJ whole genome shotgun (WGS) entry which is preliminary data.</text>
</comment>
<sequence length="937" mass="105973">MNRLKSQSEKAEKEEVSASESLEAKEALFARALGENEALFLSLYKNFSNVLMERLPDASQAGTLRGLKPIHVDEMTIDLEESSAMELDDENGKPKIQTNGESSSNVYNIGEKEQWCLSTLGYVKSFSRQYASEIWPHIEKLDAEVLTEDVHPLFPLASSSNLSFFESGSRLVQIRSWFGPVTGSNLQFGLRLKVVNFIKLVQFRQAGRQFGLRLKVVFFTSVKVQLVRLSIWSSISSIWSSIWFNWFDSSIWSSIRFDSSTVSIRLSSSMGNGKEHPSMLTPSSSNPPSAEFNRDRPNPQETEDCSSGTCQNVEIDGEIDGDIDGDMDGDMDGDDMIEESKKGMEFNSLEDLLSYYKSYGKKCGFGVITKRTDRGEDQIARYVTLACSRGGKARNRTLSVAKRPTGKTECKAKINALRCDGKLRLTTVHNIHNHGLSPKKSRFFRFNREVSDAVKRVLDTNDIAGVRMNKSFGSLVVGACGFENLPFLEKDCRNYIDKARHLRLGSGRAGALREYFLRMQYKNLGFFALMDLDDDGRYGMPFAPFVGVNHHGQSILLGAGLISNEDAETFVWLFQTWLQCMDGIAPKAIITDQDRAMKNAIAIVFPTTRHRFCLWHILKKVPEKLGSYASYKTGMKSALMKSVYDSQSVEEFETSWDQLITTYNLHENAWLQSLYAEREHWVPAFLKDYFWAGMSTTQRSESMNAFFDGSPIEKRFQELYTNSKFKEVQQQVTGMIDMNPQLHNTDGAVKTYLVKDEVHSAEFTKLVTYSVNFSEEDSSAKCSCGLFQMRGILCRHILAVFRCNKIKFLPDSYILDRWRKDIKRRYTLIHGSYDAGEQRADSNRYSEMLNICYQMITLAAGSREHTQDAKAKLYGMIDLYRANQEPPSMTQTGSNVGCTRGDATTVGGSEQVLSPNVVRGKGRPPSLRRASRMEKDM</sequence>
<feature type="region of interest" description="Disordered" evidence="7">
    <location>
        <begin position="916"/>
        <end position="937"/>
    </location>
</feature>
<evidence type="ECO:0000256" key="3">
    <source>
        <dbReference type="ARBA" id="ARBA00022771"/>
    </source>
</evidence>
<protein>
    <recommendedName>
        <fullName evidence="6">Protein FAR1-RELATED SEQUENCE</fullName>
    </recommendedName>
</protein>
<comment type="function">
    <text evidence="6">Putative transcription activator involved in regulating light control of development.</text>
</comment>
<keyword evidence="4 6" id="KW-0862">Zinc</keyword>
<dbReference type="PANTHER" id="PTHR31669:SF283">
    <property type="entry name" value="PROTEIN FAR1-RELATED SEQUENCE"/>
    <property type="match status" value="1"/>
</dbReference>
<evidence type="ECO:0000313" key="10">
    <source>
        <dbReference type="Proteomes" id="UP001168877"/>
    </source>
</evidence>
<dbReference type="Gene3D" id="1.25.40.180">
    <property type="match status" value="1"/>
</dbReference>
<evidence type="ECO:0000256" key="5">
    <source>
        <dbReference type="PROSITE-ProRule" id="PRU00325"/>
    </source>
</evidence>
<evidence type="ECO:0000256" key="7">
    <source>
        <dbReference type="SAM" id="MobiDB-lite"/>
    </source>
</evidence>
<keyword evidence="3 5" id="KW-0863">Zinc-finger</keyword>
<gene>
    <name evidence="9" type="ORF">LWI29_037535</name>
</gene>
<feature type="region of interest" description="Disordered" evidence="7">
    <location>
        <begin position="268"/>
        <end position="311"/>
    </location>
</feature>
<dbReference type="InterPro" id="IPR004330">
    <property type="entry name" value="FAR1_DNA_bnd_dom"/>
</dbReference>
<accession>A0AA39VAC7</accession>
<keyword evidence="6" id="KW-0539">Nucleus</keyword>
<dbReference type="GO" id="GO:0005634">
    <property type="term" value="C:nucleus"/>
    <property type="evidence" value="ECO:0007669"/>
    <property type="project" value="UniProtKB-SubCell"/>
</dbReference>
<name>A0AA39VAC7_ACESA</name>
<dbReference type="InterPro" id="IPR007527">
    <property type="entry name" value="Znf_SWIM"/>
</dbReference>
<comment type="subcellular location">
    <subcellularLocation>
        <location evidence="6">Nucleus</location>
    </subcellularLocation>
</comment>
<dbReference type="SUPFAM" id="SSF48371">
    <property type="entry name" value="ARM repeat"/>
    <property type="match status" value="1"/>
</dbReference>
<evidence type="ECO:0000256" key="2">
    <source>
        <dbReference type="ARBA" id="ARBA00022723"/>
    </source>
</evidence>
<dbReference type="InterPro" id="IPR006564">
    <property type="entry name" value="Znf_PMZ"/>
</dbReference>
<dbReference type="Pfam" id="PF03101">
    <property type="entry name" value="FAR1"/>
    <property type="match status" value="1"/>
</dbReference>
<dbReference type="GO" id="GO:0006355">
    <property type="term" value="P:regulation of DNA-templated transcription"/>
    <property type="evidence" value="ECO:0007669"/>
    <property type="project" value="UniProtKB-UniRule"/>
</dbReference>
<dbReference type="EMBL" id="JAUESC010000385">
    <property type="protein sequence ID" value="KAK0580179.1"/>
    <property type="molecule type" value="Genomic_DNA"/>
</dbReference>
<dbReference type="Pfam" id="PF04434">
    <property type="entry name" value="SWIM"/>
    <property type="match status" value="1"/>
</dbReference>
<dbReference type="Proteomes" id="UP001168877">
    <property type="component" value="Unassembled WGS sequence"/>
</dbReference>
<dbReference type="GO" id="GO:0008270">
    <property type="term" value="F:zinc ion binding"/>
    <property type="evidence" value="ECO:0007669"/>
    <property type="project" value="UniProtKB-UniRule"/>
</dbReference>
<dbReference type="PANTHER" id="PTHR31669">
    <property type="entry name" value="PROTEIN FAR1-RELATED SEQUENCE 10-RELATED"/>
    <property type="match status" value="1"/>
</dbReference>
<dbReference type="Pfam" id="PF10551">
    <property type="entry name" value="MULE"/>
    <property type="match status" value="1"/>
</dbReference>
<dbReference type="InterPro" id="IPR031052">
    <property type="entry name" value="FHY3/FAR1"/>
</dbReference>
<keyword evidence="10" id="KW-1185">Reference proteome</keyword>
<dbReference type="AlphaFoldDB" id="A0AA39VAC7"/>
<reference evidence="9" key="2">
    <citation type="submission" date="2023-06" db="EMBL/GenBank/DDBJ databases">
        <authorList>
            <person name="Swenson N.G."/>
            <person name="Wegrzyn J.L."/>
            <person name="Mcevoy S.L."/>
        </authorList>
    </citation>
    <scope>NUCLEOTIDE SEQUENCE</scope>
    <source>
        <strain evidence="9">NS2018</strain>
        <tissue evidence="9">Leaf</tissue>
    </source>
</reference>
<evidence type="ECO:0000256" key="4">
    <source>
        <dbReference type="ARBA" id="ARBA00022833"/>
    </source>
</evidence>
<feature type="domain" description="SWIM-type" evidence="8">
    <location>
        <begin position="769"/>
        <end position="805"/>
    </location>
</feature>
<comment type="similarity">
    <text evidence="1 6">Belongs to the FHY3/FAR1 family.</text>
</comment>